<evidence type="ECO:0000256" key="17">
    <source>
        <dbReference type="PIRSR" id="PIRSR001191-2"/>
    </source>
</evidence>
<evidence type="ECO:0000256" key="1">
    <source>
        <dbReference type="ARBA" id="ARBA00004498"/>
    </source>
</evidence>
<feature type="binding site" evidence="18">
    <location>
        <position position="199"/>
    </location>
    <ligand>
        <name>Ca(2+)</name>
        <dbReference type="ChEBI" id="CHEBI:29108"/>
        <label>1</label>
    </ligand>
</feature>
<keyword evidence="15 19" id="KW-1015">Disulfide bond</keyword>
<feature type="binding site" evidence="18">
    <location>
        <position position="237"/>
    </location>
    <ligand>
        <name>Zn(2+)</name>
        <dbReference type="ChEBI" id="CHEBI:29105"/>
        <label>2</label>
        <note>catalytic</note>
    </ligand>
</feature>
<dbReference type="AlphaFoldDB" id="A0AA97J3V9"/>
<feature type="binding site" evidence="18">
    <location>
        <position position="183"/>
    </location>
    <ligand>
        <name>Zn(2+)</name>
        <dbReference type="ChEBI" id="CHEBI:29105"/>
        <label>1</label>
    </ligand>
</feature>
<reference evidence="25" key="1">
    <citation type="submission" date="2025-08" db="UniProtKB">
        <authorList>
            <consortium name="RefSeq"/>
        </authorList>
    </citation>
    <scope>IDENTIFICATION</scope>
    <source>
        <tissue evidence="25">Blood</tissue>
    </source>
</reference>
<dbReference type="PANTHER" id="PTHR10201:SF151">
    <property type="entry name" value="INTERSTITIAL COLLAGENASE"/>
    <property type="match status" value="1"/>
</dbReference>
<comment type="subcellular location">
    <subcellularLocation>
        <location evidence="1">Secreted</location>
        <location evidence="1">Extracellular space</location>
        <location evidence="1">Extracellular matrix</location>
    </subcellularLocation>
</comment>
<evidence type="ECO:0000256" key="6">
    <source>
        <dbReference type="ARBA" id="ARBA00022723"/>
    </source>
</evidence>
<dbReference type="Gene3D" id="2.110.10.10">
    <property type="entry name" value="Hemopexin-like domain"/>
    <property type="match status" value="1"/>
</dbReference>
<dbReference type="SUPFAM" id="SSF50923">
    <property type="entry name" value="Hemopexin-like domain"/>
    <property type="match status" value="1"/>
</dbReference>
<feature type="repeat" description="Hemopexin" evidence="21">
    <location>
        <begin position="376"/>
        <end position="424"/>
    </location>
</feature>
<keyword evidence="10 17" id="KW-0862">Zinc</keyword>
<sequence>MKSPQLLLLLLLSSTYSTAFPVDTGSNGGDMQLVEKYLENFYSPEGEEVPRSKSRSFNSVTEKLKKMQKFFGLEVTGKVDAETLDVMKQPRCGVPDLGGFTLTEGNPKWDKTNLTYRIEKYTRKLGGSEVRRAIEKALKVWSDVSPLTFKEETEGITDIMISFNRGDHGDNSPFDGPSGILAHAFQPGRLIGGDAHFDDDENWGDQGPRGTNLFIVAAHEFGHSLGLSHSSEAGALMYPTYAYIEPSLFKLPQDDINGIQTIYGKSQNPQQPTGPVTPKACSSRTTFDAVTTLRGEIMFFKDRFFWRKSPHLPDIELNAISLNWPSLSSGVDAAYESYENDQVLLFKGNRYWALNAYDIVRGYPKRITHLGFPKYIKQIDAAFSVPETGKTYFFIGSKYWRYDEYSQSMEKGYPRYVAQDFTGVGPKIDAALRHDGYTYFFHGTKQIQFDLNSKRIVRDDQRSNSWLNC</sequence>
<dbReference type="GO" id="GO:0030198">
    <property type="term" value="P:extracellular matrix organization"/>
    <property type="evidence" value="ECO:0007669"/>
    <property type="project" value="TreeGrafter"/>
</dbReference>
<dbReference type="SMART" id="SM00120">
    <property type="entry name" value="HX"/>
    <property type="match status" value="4"/>
</dbReference>
<comment type="similarity">
    <text evidence="2">Belongs to the peptidase M10A family.</text>
</comment>
<dbReference type="Pfam" id="PF00045">
    <property type="entry name" value="Hemopexin"/>
    <property type="match status" value="4"/>
</dbReference>
<feature type="binding site" evidence="18">
    <location>
        <position position="332"/>
    </location>
    <ligand>
        <name>Ca(2+)</name>
        <dbReference type="ChEBI" id="CHEBI:29108"/>
        <label>4</label>
    </ligand>
</feature>
<feature type="repeat" description="Hemopexin" evidence="21">
    <location>
        <begin position="328"/>
        <end position="374"/>
    </location>
</feature>
<feature type="active site" evidence="16">
    <location>
        <position position="220"/>
    </location>
</feature>
<evidence type="ECO:0000259" key="23">
    <source>
        <dbReference type="SMART" id="SM00235"/>
    </source>
</evidence>
<evidence type="ECO:0000256" key="8">
    <source>
        <dbReference type="ARBA" id="ARBA00022737"/>
    </source>
</evidence>
<dbReference type="InterPro" id="IPR001818">
    <property type="entry name" value="Pept_M10_metallopeptidase"/>
</dbReference>
<dbReference type="InterPro" id="IPR018487">
    <property type="entry name" value="Hemopexin-like_repeat"/>
</dbReference>
<dbReference type="FunFam" id="2.110.10.10:FF:000002">
    <property type="entry name" value="Matrix metallopeptidase 3"/>
    <property type="match status" value="1"/>
</dbReference>
<feature type="binding site" evidence="17">
    <location>
        <position position="229"/>
    </location>
    <ligand>
        <name>Zn(2+)</name>
        <dbReference type="ChEBI" id="CHEBI:29105"/>
        <label>2</label>
        <note>catalytic</note>
    </ligand>
</feature>
<keyword evidence="14" id="KW-0865">Zymogen</keyword>
<keyword evidence="3" id="KW-0964">Secreted</keyword>
<evidence type="ECO:0000256" key="2">
    <source>
        <dbReference type="ARBA" id="ARBA00010370"/>
    </source>
</evidence>
<feature type="binding site" evidence="18">
    <location>
        <position position="201"/>
    </location>
    <ligand>
        <name>Ca(2+)</name>
        <dbReference type="ChEBI" id="CHEBI:29108"/>
        <label>1</label>
    </ligand>
</feature>
<dbReference type="CDD" id="cd04278">
    <property type="entry name" value="ZnMc_MMP"/>
    <property type="match status" value="1"/>
</dbReference>
<evidence type="ECO:0000256" key="9">
    <source>
        <dbReference type="ARBA" id="ARBA00022801"/>
    </source>
</evidence>
<dbReference type="PROSITE" id="PS00546">
    <property type="entry name" value="CYSTEINE_SWITCH"/>
    <property type="match status" value="1"/>
</dbReference>
<evidence type="ECO:0000256" key="19">
    <source>
        <dbReference type="PIRSR" id="PIRSR621190-3"/>
    </source>
</evidence>
<feature type="binding site" evidence="18">
    <location>
        <position position="201"/>
    </location>
    <ligand>
        <name>Ca(2+)</name>
        <dbReference type="ChEBI" id="CHEBI:29108"/>
        <label>3</label>
    </ligand>
</feature>
<feature type="binding site" evidence="18">
    <location>
        <position position="196"/>
    </location>
    <ligand>
        <name>Zn(2+)</name>
        <dbReference type="ChEBI" id="CHEBI:29105"/>
        <label>1</label>
    </ligand>
</feature>
<keyword evidence="11 18" id="KW-0106">Calcium</keyword>
<comment type="cofactor">
    <cofactor evidence="18">
        <name>Ca(2+)</name>
        <dbReference type="ChEBI" id="CHEBI:29108"/>
    </cofactor>
    <text evidence="18">Can bind about 5 Ca(2+) ions per subunit.</text>
</comment>
<organism evidence="24 25">
    <name type="scientific">Eublepharis macularius</name>
    <name type="common">Leopard gecko</name>
    <name type="synonym">Cyrtodactylus macularius</name>
    <dbReference type="NCBI Taxonomy" id="481883"/>
    <lineage>
        <taxon>Eukaryota</taxon>
        <taxon>Metazoa</taxon>
        <taxon>Chordata</taxon>
        <taxon>Craniata</taxon>
        <taxon>Vertebrata</taxon>
        <taxon>Euteleostomi</taxon>
        <taxon>Lepidosauria</taxon>
        <taxon>Squamata</taxon>
        <taxon>Bifurcata</taxon>
        <taxon>Gekkota</taxon>
        <taxon>Eublepharidae</taxon>
        <taxon>Eublepharinae</taxon>
        <taxon>Eublepharis</taxon>
    </lineage>
</organism>
<gene>
    <name evidence="25" type="primary">LOC129326633</name>
</gene>
<keyword evidence="24" id="KW-1185">Reference proteome</keyword>
<feature type="binding site" evidence="18">
    <location>
        <position position="382"/>
    </location>
    <ligand>
        <name>Ca(2+)</name>
        <dbReference type="ChEBI" id="CHEBI:29108"/>
        <label>5</label>
    </ligand>
</feature>
<dbReference type="Proteomes" id="UP001190640">
    <property type="component" value="Chromosome 3"/>
</dbReference>
<feature type="binding site" evidence="18">
    <location>
        <position position="176"/>
    </location>
    <ligand>
        <name>Ca(2+)</name>
        <dbReference type="ChEBI" id="CHEBI:29108"/>
        <label>3</label>
    </ligand>
</feature>
<accession>A0AA97J3V9</accession>
<evidence type="ECO:0000313" key="24">
    <source>
        <dbReference type="Proteomes" id="UP001190640"/>
    </source>
</evidence>
<dbReference type="InterPro" id="IPR033739">
    <property type="entry name" value="M10A_MMP"/>
</dbReference>
<evidence type="ECO:0000256" key="16">
    <source>
        <dbReference type="PIRSR" id="PIRSR001191-1"/>
    </source>
</evidence>
<dbReference type="PIRSF" id="PIRSF001191">
    <property type="entry name" value="Peptidase_M10A_matrix"/>
    <property type="match status" value="1"/>
</dbReference>
<evidence type="ECO:0000256" key="11">
    <source>
        <dbReference type="ARBA" id="ARBA00022837"/>
    </source>
</evidence>
<dbReference type="InterPro" id="IPR006026">
    <property type="entry name" value="Peptidase_Metallo"/>
</dbReference>
<evidence type="ECO:0000256" key="15">
    <source>
        <dbReference type="ARBA" id="ARBA00023157"/>
    </source>
</evidence>
<keyword evidence="13" id="KW-0177">Collagen degradation</keyword>
<evidence type="ECO:0000256" key="12">
    <source>
        <dbReference type="ARBA" id="ARBA00023049"/>
    </source>
</evidence>
<feature type="binding site" evidence="18">
    <location>
        <position position="192"/>
    </location>
    <ligand>
        <name>Ca(2+)</name>
        <dbReference type="ChEBI" id="CHEBI:29108"/>
        <label>2</label>
    </ligand>
</feature>
<dbReference type="GO" id="GO:0030574">
    <property type="term" value="P:collagen catabolic process"/>
    <property type="evidence" value="ECO:0007669"/>
    <property type="project" value="UniProtKB-KW"/>
</dbReference>
<evidence type="ECO:0000256" key="4">
    <source>
        <dbReference type="ARBA" id="ARBA00022530"/>
    </source>
</evidence>
<evidence type="ECO:0000256" key="18">
    <source>
        <dbReference type="PIRSR" id="PIRSR621190-2"/>
    </source>
</evidence>
<feature type="binding site" evidence="18">
    <location>
        <position position="170"/>
    </location>
    <ligand>
        <name>Zn(2+)</name>
        <dbReference type="ChEBI" id="CHEBI:29105"/>
        <label>1</label>
    </ligand>
</feature>
<feature type="binding site" evidence="17">
    <location>
        <position position="223"/>
    </location>
    <ligand>
        <name>Zn(2+)</name>
        <dbReference type="ChEBI" id="CHEBI:29105"/>
        <label>2</label>
        <note>catalytic</note>
    </ligand>
</feature>
<dbReference type="InterPro" id="IPR036365">
    <property type="entry name" value="PGBD-like_sf"/>
</dbReference>
<feature type="binding site" description="in inhibited form" evidence="18">
    <location>
        <position position="92"/>
    </location>
    <ligand>
        <name>Zn(2+)</name>
        <dbReference type="ChEBI" id="CHEBI:29105"/>
        <label>2</label>
        <note>catalytic</note>
    </ligand>
</feature>
<dbReference type="GeneID" id="129326633"/>
<dbReference type="InterPro" id="IPR021158">
    <property type="entry name" value="Pept_M10A_Zn_BS"/>
</dbReference>
<dbReference type="InterPro" id="IPR024079">
    <property type="entry name" value="MetalloPept_cat_dom_sf"/>
</dbReference>
<evidence type="ECO:0000256" key="3">
    <source>
        <dbReference type="ARBA" id="ARBA00022525"/>
    </source>
</evidence>
<name>A0AA97J3V9_EUBMA</name>
<dbReference type="PROSITE" id="PS51642">
    <property type="entry name" value="HEMOPEXIN_2"/>
    <property type="match status" value="4"/>
</dbReference>
<keyword evidence="8" id="KW-0677">Repeat</keyword>
<feature type="binding site" evidence="18">
    <location>
        <position position="175"/>
    </location>
    <ligand>
        <name>Ca(2+)</name>
        <dbReference type="ChEBI" id="CHEBI:29108"/>
        <label>3</label>
    </ligand>
</feature>
<dbReference type="InterPro" id="IPR002477">
    <property type="entry name" value="Peptidoglycan-bd-like"/>
</dbReference>
<dbReference type="SUPFAM" id="SSF55486">
    <property type="entry name" value="Metalloproteases ('zincins'), catalytic domain"/>
    <property type="match status" value="1"/>
</dbReference>
<keyword evidence="7 22" id="KW-0732">Signal</keyword>
<keyword evidence="6 17" id="KW-0479">Metal-binding</keyword>
<feature type="binding site" evidence="18">
    <location>
        <position position="158"/>
    </location>
    <ligand>
        <name>Ca(2+)</name>
        <dbReference type="ChEBI" id="CHEBI:29108"/>
        <label>2</label>
    </ligand>
</feature>
<protein>
    <submittedName>
        <fullName evidence="25">Interstitial collagenase-like</fullName>
    </submittedName>
</protein>
<dbReference type="KEGG" id="emc:129326633"/>
<evidence type="ECO:0000256" key="22">
    <source>
        <dbReference type="SAM" id="SignalP"/>
    </source>
</evidence>
<dbReference type="GO" id="GO:0031012">
    <property type="term" value="C:extracellular matrix"/>
    <property type="evidence" value="ECO:0007669"/>
    <property type="project" value="InterPro"/>
</dbReference>
<feature type="binding site" evidence="17">
    <location>
        <position position="219"/>
    </location>
    <ligand>
        <name>Zn(2+)</name>
        <dbReference type="ChEBI" id="CHEBI:29105"/>
        <label>2</label>
        <note>catalytic</note>
    </ligand>
</feature>
<dbReference type="SUPFAM" id="SSF47090">
    <property type="entry name" value="PGBD-like"/>
    <property type="match status" value="1"/>
</dbReference>
<feature type="binding site" evidence="18">
    <location>
        <position position="168"/>
    </location>
    <ligand>
        <name>Zn(2+)</name>
        <dbReference type="ChEBI" id="CHEBI:29105"/>
        <label>1</label>
    </ligand>
</feature>
<dbReference type="CDD" id="cd00094">
    <property type="entry name" value="HX"/>
    <property type="match status" value="1"/>
</dbReference>
<dbReference type="GO" id="GO:0008270">
    <property type="term" value="F:zinc ion binding"/>
    <property type="evidence" value="ECO:0007669"/>
    <property type="project" value="InterPro"/>
</dbReference>
<feature type="binding site" evidence="18">
    <location>
        <position position="194"/>
    </location>
    <ligand>
        <name>Ca(2+)</name>
        <dbReference type="ChEBI" id="CHEBI:29108"/>
        <label>2</label>
    </ligand>
</feature>
<keyword evidence="12" id="KW-0482">Metalloprotease</keyword>
<keyword evidence="9" id="KW-0378">Hydrolase</keyword>
<feature type="repeat" description="Hemopexin" evidence="21">
    <location>
        <begin position="284"/>
        <end position="327"/>
    </location>
</feature>
<feature type="modified residue" description="Phosphotyrosine; by PKDCC" evidence="20">
    <location>
        <position position="363"/>
    </location>
</feature>
<feature type="binding site" evidence="18">
    <location>
        <position position="334"/>
    </location>
    <ligand>
        <name>Ca(2+)</name>
        <dbReference type="ChEBI" id="CHEBI:29108"/>
        <label>5</label>
    </ligand>
</feature>
<feature type="domain" description="Peptidase metallopeptidase" evidence="23">
    <location>
        <begin position="105"/>
        <end position="265"/>
    </location>
</feature>
<dbReference type="SMART" id="SM00235">
    <property type="entry name" value="ZnMc"/>
    <property type="match status" value="1"/>
</dbReference>
<proteinExistence type="inferred from homology"/>
<dbReference type="GO" id="GO:0006508">
    <property type="term" value="P:proteolysis"/>
    <property type="evidence" value="ECO:0007669"/>
    <property type="project" value="UniProtKB-KW"/>
</dbReference>
<dbReference type="GO" id="GO:0004222">
    <property type="term" value="F:metalloendopeptidase activity"/>
    <property type="evidence" value="ECO:0007669"/>
    <property type="project" value="InterPro"/>
</dbReference>
<evidence type="ECO:0000256" key="13">
    <source>
        <dbReference type="ARBA" id="ARBA00023105"/>
    </source>
</evidence>
<dbReference type="FunFam" id="3.40.390.10:FF:000007">
    <property type="entry name" value="Collagenase 3"/>
    <property type="match status" value="1"/>
</dbReference>
<feature type="binding site" evidence="18">
    <location>
        <position position="178"/>
    </location>
    <ligand>
        <name>Ca(2+)</name>
        <dbReference type="ChEBI" id="CHEBI:29108"/>
        <label>3</label>
    </ligand>
</feature>
<evidence type="ECO:0000256" key="14">
    <source>
        <dbReference type="ARBA" id="ARBA00023145"/>
    </source>
</evidence>
<dbReference type="InterPro" id="IPR036375">
    <property type="entry name" value="Hemopexin-like_dom_sf"/>
</dbReference>
<feature type="binding site" evidence="18">
    <location>
        <position position="429"/>
    </location>
    <ligand>
        <name>Ca(2+)</name>
        <dbReference type="ChEBI" id="CHEBI:29108"/>
        <label>4</label>
    </ligand>
</feature>
<dbReference type="Gene3D" id="3.40.390.10">
    <property type="entry name" value="Collagenase (Catalytic Domain)"/>
    <property type="match status" value="1"/>
</dbReference>
<dbReference type="Pfam" id="PF01471">
    <property type="entry name" value="PG_binding_1"/>
    <property type="match status" value="1"/>
</dbReference>
<dbReference type="Pfam" id="PF00413">
    <property type="entry name" value="Peptidase_M10"/>
    <property type="match status" value="1"/>
</dbReference>
<dbReference type="PANTHER" id="PTHR10201">
    <property type="entry name" value="MATRIX METALLOPROTEINASE"/>
    <property type="match status" value="1"/>
</dbReference>
<evidence type="ECO:0000256" key="10">
    <source>
        <dbReference type="ARBA" id="ARBA00022833"/>
    </source>
</evidence>
<dbReference type="InterPro" id="IPR000585">
    <property type="entry name" value="Hemopexin-like_dom"/>
</dbReference>
<dbReference type="RefSeq" id="XP_054830873.1">
    <property type="nucleotide sequence ID" value="XM_054974898.1"/>
</dbReference>
<evidence type="ECO:0000256" key="20">
    <source>
        <dbReference type="PIRSR" id="PIRSR621190-4"/>
    </source>
</evidence>
<feature type="repeat" description="Hemopexin" evidence="21">
    <location>
        <begin position="425"/>
        <end position="469"/>
    </location>
</feature>
<evidence type="ECO:0000313" key="25">
    <source>
        <dbReference type="RefSeq" id="XP_054830873.1"/>
    </source>
</evidence>
<feature type="binding site" evidence="18">
    <location>
        <position position="198"/>
    </location>
    <ligand>
        <name>Ca(2+)</name>
        <dbReference type="ChEBI" id="CHEBI:29108"/>
        <label>3</label>
    </ligand>
</feature>
<keyword evidence="4" id="KW-0272">Extracellular matrix</keyword>
<comment type="cofactor">
    <cofactor evidence="18">
        <name>Zn(2+)</name>
        <dbReference type="ChEBI" id="CHEBI:29105"/>
    </cofactor>
    <text evidence="18">Binds 2 Zn(2+) ions per subunit.</text>
</comment>
<feature type="disulfide bond" evidence="19">
    <location>
        <begin position="281"/>
        <end position="469"/>
    </location>
</feature>
<evidence type="ECO:0000256" key="21">
    <source>
        <dbReference type="PROSITE-ProRule" id="PRU01011"/>
    </source>
</evidence>
<dbReference type="PRINTS" id="PR00138">
    <property type="entry name" value="MATRIXIN"/>
</dbReference>
<feature type="binding site" evidence="18">
    <location>
        <position position="288"/>
    </location>
    <ligand>
        <name>Ca(2+)</name>
        <dbReference type="ChEBI" id="CHEBI:29108"/>
        <label>4</label>
    </ligand>
</feature>
<evidence type="ECO:0000256" key="7">
    <source>
        <dbReference type="ARBA" id="ARBA00022729"/>
    </source>
</evidence>
<feature type="chain" id="PRO_5041720295" evidence="22">
    <location>
        <begin position="20"/>
        <end position="469"/>
    </location>
</feature>
<evidence type="ECO:0000256" key="5">
    <source>
        <dbReference type="ARBA" id="ARBA00022670"/>
    </source>
</evidence>
<keyword evidence="5" id="KW-0645">Protease</keyword>
<feature type="signal peptide" evidence="22">
    <location>
        <begin position="1"/>
        <end position="19"/>
    </location>
</feature>
<dbReference type="InterPro" id="IPR021190">
    <property type="entry name" value="Pept_M10A"/>
</dbReference>